<dbReference type="EMBL" id="JABFOF010000006">
    <property type="protein sequence ID" value="KAG2395083.1"/>
    <property type="molecule type" value="Genomic_DNA"/>
</dbReference>
<protein>
    <submittedName>
        <fullName evidence="2">Retrovirus-related Pol polyprotein from transposon RE2 Retro element 2</fullName>
    </submittedName>
</protein>
<proteinExistence type="predicted"/>
<reference evidence="2 3" key="1">
    <citation type="submission" date="2020-05" db="EMBL/GenBank/DDBJ databases">
        <title>Vigna angularis (adzuki bean) Var. LongXiaoDou No. 4 denovo assembly.</title>
        <authorList>
            <person name="Xiang H."/>
        </authorList>
    </citation>
    <scope>NUCLEOTIDE SEQUENCE [LARGE SCALE GENOMIC DNA]</scope>
    <source>
        <tissue evidence="2">Leaf</tissue>
    </source>
</reference>
<accession>A0A8T0K962</accession>
<comment type="caution">
    <text evidence="2">The sequence shown here is derived from an EMBL/GenBank/DDBJ whole genome shotgun (WGS) entry which is preliminary data.</text>
</comment>
<gene>
    <name evidence="2" type="ORF">HKW66_Vig0075410</name>
</gene>
<evidence type="ECO:0000313" key="3">
    <source>
        <dbReference type="Proteomes" id="UP000743370"/>
    </source>
</evidence>
<sequence>MAAIRHWPLHQLDIKNAFLHGDLEEEVYMEQPPGFVAQGESGMVCKLHRSLYGLKQSPRAWFGKFSSIVQKFGLKRSEADHSVFYCHSSLGKCVYLIVYVDDIVITGNDAVGISQLKEYLCRHFQTKDLGSLKYFLGIEVAQSKDGVVISQRKYALDILQETGMIDCRPVDSPMDPNQKLRTEEGELFSDPERYRRLVGKLIYLTITRPDLSFAVGVVSQFMQAPCIDHWNALIRILRYVKKAPGQGLLYEDKGSIHVSGYCDADWAGSPIDRRSTTGYCVFLGGNIISWKSKKQNVVARSTAEAEYRAMASLTCELIWVKQFLQEVKFCDIHTMKMYCDNQAALHIASNPVFHERTKHIEIDCHFVREKLLTKEICTEFIGSNDQLADVLTKSLRGPRIEFICSKLGTYNLYAPA</sequence>
<evidence type="ECO:0000313" key="2">
    <source>
        <dbReference type="EMBL" id="KAG2395083.1"/>
    </source>
</evidence>
<dbReference type="PANTHER" id="PTHR11439:SF484">
    <property type="entry name" value="REVERSE TRANSCRIPTASE TY1_COPIA-TYPE DOMAIN-CONTAINING PROTEIN"/>
    <property type="match status" value="1"/>
</dbReference>
<name>A0A8T0K962_PHAAN</name>
<dbReference type="AlphaFoldDB" id="A0A8T0K962"/>
<dbReference type="InterPro" id="IPR013103">
    <property type="entry name" value="RVT_2"/>
</dbReference>
<feature type="domain" description="Reverse transcriptase Ty1/copia-type" evidence="1">
    <location>
        <begin position="1"/>
        <end position="174"/>
    </location>
</feature>
<dbReference type="InterPro" id="IPR043502">
    <property type="entry name" value="DNA/RNA_pol_sf"/>
</dbReference>
<evidence type="ECO:0000259" key="1">
    <source>
        <dbReference type="Pfam" id="PF07727"/>
    </source>
</evidence>
<dbReference type="CDD" id="cd09272">
    <property type="entry name" value="RNase_HI_RT_Ty1"/>
    <property type="match status" value="1"/>
</dbReference>
<organism evidence="2 3">
    <name type="scientific">Phaseolus angularis</name>
    <name type="common">Azuki bean</name>
    <name type="synonym">Vigna angularis</name>
    <dbReference type="NCBI Taxonomy" id="3914"/>
    <lineage>
        <taxon>Eukaryota</taxon>
        <taxon>Viridiplantae</taxon>
        <taxon>Streptophyta</taxon>
        <taxon>Embryophyta</taxon>
        <taxon>Tracheophyta</taxon>
        <taxon>Spermatophyta</taxon>
        <taxon>Magnoliopsida</taxon>
        <taxon>eudicotyledons</taxon>
        <taxon>Gunneridae</taxon>
        <taxon>Pentapetalae</taxon>
        <taxon>rosids</taxon>
        <taxon>fabids</taxon>
        <taxon>Fabales</taxon>
        <taxon>Fabaceae</taxon>
        <taxon>Papilionoideae</taxon>
        <taxon>50 kb inversion clade</taxon>
        <taxon>NPAAA clade</taxon>
        <taxon>indigoferoid/millettioid clade</taxon>
        <taxon>Phaseoleae</taxon>
        <taxon>Vigna</taxon>
    </lineage>
</organism>
<dbReference type="Proteomes" id="UP000743370">
    <property type="component" value="Unassembled WGS sequence"/>
</dbReference>
<dbReference type="Pfam" id="PF07727">
    <property type="entry name" value="RVT_2"/>
    <property type="match status" value="1"/>
</dbReference>
<dbReference type="PANTHER" id="PTHR11439">
    <property type="entry name" value="GAG-POL-RELATED RETROTRANSPOSON"/>
    <property type="match status" value="1"/>
</dbReference>
<dbReference type="SUPFAM" id="SSF56672">
    <property type="entry name" value="DNA/RNA polymerases"/>
    <property type="match status" value="1"/>
</dbReference>